<accession>A0AAD7I7P9</accession>
<feature type="chain" id="PRO_5042224481" description="Secreted protein" evidence="1">
    <location>
        <begin position="27"/>
        <end position="200"/>
    </location>
</feature>
<reference evidence="2" key="1">
    <citation type="submission" date="2023-03" db="EMBL/GenBank/DDBJ databases">
        <title>Massive genome expansion in bonnet fungi (Mycena s.s.) driven by repeated elements and novel gene families across ecological guilds.</title>
        <authorList>
            <consortium name="Lawrence Berkeley National Laboratory"/>
            <person name="Harder C.B."/>
            <person name="Miyauchi S."/>
            <person name="Viragh M."/>
            <person name="Kuo A."/>
            <person name="Thoen E."/>
            <person name="Andreopoulos B."/>
            <person name="Lu D."/>
            <person name="Skrede I."/>
            <person name="Drula E."/>
            <person name="Henrissat B."/>
            <person name="Morin E."/>
            <person name="Kohler A."/>
            <person name="Barry K."/>
            <person name="LaButti K."/>
            <person name="Morin E."/>
            <person name="Salamov A."/>
            <person name="Lipzen A."/>
            <person name="Mereny Z."/>
            <person name="Hegedus B."/>
            <person name="Baldrian P."/>
            <person name="Stursova M."/>
            <person name="Weitz H."/>
            <person name="Taylor A."/>
            <person name="Grigoriev I.V."/>
            <person name="Nagy L.G."/>
            <person name="Martin F."/>
            <person name="Kauserud H."/>
        </authorList>
    </citation>
    <scope>NUCLEOTIDE SEQUENCE</scope>
    <source>
        <strain evidence="2">CBHHK188m</strain>
    </source>
</reference>
<dbReference type="AlphaFoldDB" id="A0AAD7I7P9"/>
<keyword evidence="1" id="KW-0732">Signal</keyword>
<feature type="signal peptide" evidence="1">
    <location>
        <begin position="1"/>
        <end position="26"/>
    </location>
</feature>
<comment type="caution">
    <text evidence="2">The sequence shown here is derived from an EMBL/GenBank/DDBJ whole genome shotgun (WGS) entry which is preliminary data.</text>
</comment>
<organism evidence="2 3">
    <name type="scientific">Mycena maculata</name>
    <dbReference type="NCBI Taxonomy" id="230809"/>
    <lineage>
        <taxon>Eukaryota</taxon>
        <taxon>Fungi</taxon>
        <taxon>Dikarya</taxon>
        <taxon>Basidiomycota</taxon>
        <taxon>Agaricomycotina</taxon>
        <taxon>Agaricomycetes</taxon>
        <taxon>Agaricomycetidae</taxon>
        <taxon>Agaricales</taxon>
        <taxon>Marasmiineae</taxon>
        <taxon>Mycenaceae</taxon>
        <taxon>Mycena</taxon>
    </lineage>
</organism>
<dbReference type="EMBL" id="JARJLG010000150">
    <property type="protein sequence ID" value="KAJ7736238.1"/>
    <property type="molecule type" value="Genomic_DNA"/>
</dbReference>
<evidence type="ECO:0008006" key="4">
    <source>
        <dbReference type="Google" id="ProtNLM"/>
    </source>
</evidence>
<keyword evidence="3" id="KW-1185">Reference proteome</keyword>
<name>A0AAD7I7P9_9AGAR</name>
<gene>
    <name evidence="2" type="ORF">DFH07DRAFT_843092</name>
</gene>
<evidence type="ECO:0000313" key="3">
    <source>
        <dbReference type="Proteomes" id="UP001215280"/>
    </source>
</evidence>
<evidence type="ECO:0000256" key="1">
    <source>
        <dbReference type="SAM" id="SignalP"/>
    </source>
</evidence>
<sequence length="200" mass="21211">MYPPARVAATVLCILALPRSPLGCLAAVLARLFASSGPPPLSSLWAKRTPRRGVAGRVKHPPSASDVRLVPEKLLRNLHSRSTHLARVSRTSGAYAAVKRGSSVTDEDVRPRAHAMGYEFPCAISLRAQGLHDEPLPAHSRAATPSVLPSAAPLRTVIVPVAPGTQPSEPCTEELCIRQPHPGRVALDLTPAPGGMPLRH</sequence>
<evidence type="ECO:0000313" key="2">
    <source>
        <dbReference type="EMBL" id="KAJ7736238.1"/>
    </source>
</evidence>
<protein>
    <recommendedName>
        <fullName evidence="4">Secreted protein</fullName>
    </recommendedName>
</protein>
<proteinExistence type="predicted"/>
<dbReference type="Proteomes" id="UP001215280">
    <property type="component" value="Unassembled WGS sequence"/>
</dbReference>